<evidence type="ECO:0000313" key="5">
    <source>
        <dbReference type="Proteomes" id="UP000198284"/>
    </source>
</evidence>
<keyword evidence="2" id="KW-0378">Hydrolase</keyword>
<dbReference type="PANTHER" id="PTHR48081">
    <property type="entry name" value="AB HYDROLASE SUPERFAMILY PROTEIN C4A8.06C"/>
    <property type="match status" value="1"/>
</dbReference>
<dbReference type="InterPro" id="IPR050300">
    <property type="entry name" value="GDXG_lipolytic_enzyme"/>
</dbReference>
<evidence type="ECO:0000256" key="1">
    <source>
        <dbReference type="ARBA" id="ARBA00010515"/>
    </source>
</evidence>
<dbReference type="PANTHER" id="PTHR48081:SF8">
    <property type="entry name" value="ALPHA_BETA HYDROLASE FOLD-3 DOMAIN-CONTAINING PROTEIN-RELATED"/>
    <property type="match status" value="1"/>
</dbReference>
<evidence type="ECO:0000256" key="2">
    <source>
        <dbReference type="ARBA" id="ARBA00022801"/>
    </source>
</evidence>
<dbReference type="FunFam" id="3.40.50.1820:FF:000089">
    <property type="entry name" value="Alpha/beta hydrolase"/>
    <property type="match status" value="1"/>
</dbReference>
<accession>A0A239IQQ4</accession>
<organism evidence="4 5">
    <name type="scientific">Noviherbaspirillum humi</name>
    <dbReference type="NCBI Taxonomy" id="1688639"/>
    <lineage>
        <taxon>Bacteria</taxon>
        <taxon>Pseudomonadati</taxon>
        <taxon>Pseudomonadota</taxon>
        <taxon>Betaproteobacteria</taxon>
        <taxon>Burkholderiales</taxon>
        <taxon>Oxalobacteraceae</taxon>
        <taxon>Noviherbaspirillum</taxon>
    </lineage>
</organism>
<gene>
    <name evidence="4" type="ORF">SAMN06265795_11053</name>
</gene>
<reference evidence="4 5" key="1">
    <citation type="submission" date="2017-06" db="EMBL/GenBank/DDBJ databases">
        <authorList>
            <person name="Kim H.J."/>
            <person name="Triplett B.A."/>
        </authorList>
    </citation>
    <scope>NUCLEOTIDE SEQUENCE [LARGE SCALE GENOMIC DNA]</scope>
    <source>
        <strain evidence="4 5">U15</strain>
    </source>
</reference>
<dbReference type="EMBL" id="FZOT01000010">
    <property type="protein sequence ID" value="SNS95393.1"/>
    <property type="molecule type" value="Genomic_DNA"/>
</dbReference>
<dbReference type="Proteomes" id="UP000198284">
    <property type="component" value="Unassembled WGS sequence"/>
</dbReference>
<dbReference type="Pfam" id="PF07859">
    <property type="entry name" value="Abhydrolase_3"/>
    <property type="match status" value="1"/>
</dbReference>
<name>A0A239IQQ4_9BURK</name>
<dbReference type="OrthoDB" id="9794445at2"/>
<comment type="similarity">
    <text evidence="1">Belongs to the 'GDXG' lipolytic enzyme family.</text>
</comment>
<evidence type="ECO:0000313" key="4">
    <source>
        <dbReference type="EMBL" id="SNS95393.1"/>
    </source>
</evidence>
<dbReference type="SUPFAM" id="SSF53474">
    <property type="entry name" value="alpha/beta-Hydrolases"/>
    <property type="match status" value="1"/>
</dbReference>
<evidence type="ECO:0000259" key="3">
    <source>
        <dbReference type="Pfam" id="PF07859"/>
    </source>
</evidence>
<feature type="domain" description="Alpha/beta hydrolase fold-3" evidence="3">
    <location>
        <begin position="81"/>
        <end position="287"/>
    </location>
</feature>
<keyword evidence="5" id="KW-1185">Reference proteome</keyword>
<sequence length="313" mass="33867">MLDPDAKALLDFIASKNLPSYHTLPVAEARAYYRDRRQFSQPDAPEVGAVDDLPIDGPGGRLMLRRYRPLGSAPDAALPLLVYYHGGGHTIGDLETHDTLCRQLCNQSGWSVLAVDYRLGPEHRFPAAVEDSWAALQWAQANAATLGIDPDRIAVGGDSAGGNLAAVMALMARDAGAPKLVFQLLVYPATDLHYATPSHAANGQGYLLTRDVIDYFTRAYVGPEADLDDWRLSPALASDFHNLPPALVLTAGYDPLHDEGRDYADKLHTAGNRVEYVDYPGQIHGFLPMGRVIRQANEAVAVCARALREAGGA</sequence>
<dbReference type="RefSeq" id="WP_089400123.1">
    <property type="nucleotide sequence ID" value="NZ_FZOT01000010.1"/>
</dbReference>
<dbReference type="InterPro" id="IPR013094">
    <property type="entry name" value="AB_hydrolase_3"/>
</dbReference>
<dbReference type="GO" id="GO:0016787">
    <property type="term" value="F:hydrolase activity"/>
    <property type="evidence" value="ECO:0007669"/>
    <property type="project" value="UniProtKB-KW"/>
</dbReference>
<dbReference type="AlphaFoldDB" id="A0A239IQQ4"/>
<dbReference type="Gene3D" id="3.40.50.1820">
    <property type="entry name" value="alpha/beta hydrolase"/>
    <property type="match status" value="1"/>
</dbReference>
<proteinExistence type="inferred from homology"/>
<dbReference type="InterPro" id="IPR029058">
    <property type="entry name" value="AB_hydrolase_fold"/>
</dbReference>
<protein>
    <submittedName>
        <fullName evidence="4">Acetyl esterase</fullName>
    </submittedName>
</protein>